<sequence>MLKNLAPQAIRSNCINDANANGSAATPDARGNFRIGGPGLSPTPQQRRGRNEVRIHLHDKSRRIALPLPGKPAVPSAPCKPADTDTMPIFHAEARKEMKDALMQDQLERFHATCLQTGVTSSMLKRKAVPGLDNASKPELKLMLGKLFDRHFHRTDTEGELAEAKLRFEQEAQWQFRPFLVALVRLNLKAILRGKVARALGVKSSIVGKDGEKLPCLLGLKPDLLLDNPAWESRYSDLKQAEERIDGRIESINRCLDVYLESDRDLVKELPRMLGKEADWIRRDPFGGW</sequence>
<organism evidence="2 3">
    <name type="scientific">Noviherbaspirillum galbum</name>
    <dbReference type="NCBI Taxonomy" id="2709383"/>
    <lineage>
        <taxon>Bacteria</taxon>
        <taxon>Pseudomonadati</taxon>
        <taxon>Pseudomonadota</taxon>
        <taxon>Betaproteobacteria</taxon>
        <taxon>Burkholderiales</taxon>
        <taxon>Oxalobacteraceae</taxon>
        <taxon>Noviherbaspirillum</taxon>
    </lineage>
</organism>
<comment type="caution">
    <text evidence="2">The sequence shown here is derived from an EMBL/GenBank/DDBJ whole genome shotgun (WGS) entry which is preliminary data.</text>
</comment>
<proteinExistence type="predicted"/>
<dbReference type="EMBL" id="JAAIVB010000034">
    <property type="protein sequence ID" value="NEX61196.1"/>
    <property type="molecule type" value="Genomic_DNA"/>
</dbReference>
<gene>
    <name evidence="2" type="ORF">G3574_08900</name>
</gene>
<evidence type="ECO:0000313" key="2">
    <source>
        <dbReference type="EMBL" id="NEX61196.1"/>
    </source>
</evidence>
<dbReference type="RefSeq" id="WP_163962153.1">
    <property type="nucleotide sequence ID" value="NZ_JAAIVB010000034.1"/>
</dbReference>
<keyword evidence="3" id="KW-1185">Reference proteome</keyword>
<accession>A0A6B3SR05</accession>
<reference evidence="2 3" key="1">
    <citation type="submission" date="2020-02" db="EMBL/GenBank/DDBJ databases">
        <authorList>
            <person name="Kim M.K."/>
        </authorList>
    </citation>
    <scope>NUCLEOTIDE SEQUENCE [LARGE SCALE GENOMIC DNA]</scope>
    <source>
        <strain evidence="2 3">17J57-3</strain>
    </source>
</reference>
<dbReference type="AlphaFoldDB" id="A0A6B3SR05"/>
<dbReference type="Proteomes" id="UP000482155">
    <property type="component" value="Unassembled WGS sequence"/>
</dbReference>
<protein>
    <submittedName>
        <fullName evidence="2">Uncharacterized protein</fullName>
    </submittedName>
</protein>
<evidence type="ECO:0000256" key="1">
    <source>
        <dbReference type="SAM" id="MobiDB-lite"/>
    </source>
</evidence>
<evidence type="ECO:0000313" key="3">
    <source>
        <dbReference type="Proteomes" id="UP000482155"/>
    </source>
</evidence>
<name>A0A6B3SR05_9BURK</name>
<feature type="region of interest" description="Disordered" evidence="1">
    <location>
        <begin position="17"/>
        <end position="49"/>
    </location>
</feature>